<keyword evidence="1" id="KW-1133">Transmembrane helix</keyword>
<dbReference type="Proteomes" id="UP000053235">
    <property type="component" value="Unassembled WGS sequence"/>
</dbReference>
<keyword evidence="1" id="KW-0812">Transmembrane</keyword>
<dbReference type="Pfam" id="PF10081">
    <property type="entry name" value="Abhydrolase_9"/>
    <property type="match status" value="1"/>
</dbReference>
<dbReference type="InterPro" id="IPR027788">
    <property type="entry name" value="Alpha/beta-hydrolase_N_dom"/>
</dbReference>
<sequence length="554" mass="61164">MLHSQNRLPGWMMSNMSTFAAIVAISAFGASLTPSLMPRDPLVQSLLSGIVASLGYEAALLVRATWRYMEIPGLKGRLRTAWVIGGLVACAGILVYSLSRAANWQNATREAVGLEPLESAAPFFILGVSLGVFLVLWLVFRALGIARRRVERILDRLVPRRVGIVVSIAAVGWLFWALVDGALIRNAFKAADASFMAADLLMEPDIEQPSDPQKTGSSASLIRWKEMGRHGRAFVATAPSSEEIGEFFDGAVRNPIRIYVGRLSAETAEERAEIALQELKRVDAFSRSTLVVAVPVGSGWMDPGAHDTLDFMLGGDVATVATQYSYLTSVLSLLAHPDYGVDQARVLFEKVYDHWTTLPKDNRPKFYVHGLSQGAFNSQATIPLFDMLGDPIQGAMWAGSPFFSKFWSEVRDHRNPDSPAWRPTYGNGSLIRVLDQYGGLEGEFTPWGPIRMVFLNYGSDPIVNFTYDSSIFEPGWLSPPRAPDVTPQLRWFPVVTMLQLALDSAFSLNVSGFGHYYIARDYIDAWAAAVDPEGWTNDRADRLKEIFVKRGASF</sequence>
<reference evidence="5" key="1">
    <citation type="submission" date="2015-07" db="EMBL/GenBank/DDBJ databases">
        <authorList>
            <person name="Rodrigo-Torres Lidia"/>
            <person name="Arahal R.David."/>
        </authorList>
    </citation>
    <scope>NUCLEOTIDE SEQUENCE [LARGE SCALE GENOMIC DNA]</scope>
    <source>
        <strain evidence="5">CECT 5112</strain>
    </source>
</reference>
<feature type="domain" description="Alpha/beta-hydrolase N-terminal" evidence="3">
    <location>
        <begin position="32"/>
        <end position="239"/>
    </location>
</feature>
<dbReference type="RefSeq" id="WP_055670274.1">
    <property type="nucleotide sequence ID" value="NZ_CXWD01000001.1"/>
</dbReference>
<evidence type="ECO:0000259" key="2">
    <source>
        <dbReference type="Pfam" id="PF10081"/>
    </source>
</evidence>
<evidence type="ECO:0000256" key="1">
    <source>
        <dbReference type="SAM" id="Phobius"/>
    </source>
</evidence>
<dbReference type="EMBL" id="CXWD01000001">
    <property type="protein sequence ID" value="CTQ64437.1"/>
    <property type="molecule type" value="Genomic_DNA"/>
</dbReference>
<dbReference type="InterPro" id="IPR012037">
    <property type="entry name" value="Alpha/beta-hydrolase_fam"/>
</dbReference>
<keyword evidence="1" id="KW-0472">Membrane</keyword>
<dbReference type="OrthoDB" id="4397445at2"/>
<feature type="transmembrane region" description="Helical" evidence="1">
    <location>
        <begin position="161"/>
        <end position="179"/>
    </location>
</feature>
<evidence type="ECO:0000313" key="4">
    <source>
        <dbReference type="EMBL" id="CTQ64437.1"/>
    </source>
</evidence>
<protein>
    <submittedName>
        <fullName evidence="4">Putative membrane protein</fullName>
    </submittedName>
</protein>
<feature type="domain" description="Alpha/beta-hydrolase catalytic" evidence="2">
    <location>
        <begin position="256"/>
        <end position="543"/>
    </location>
</feature>
<gene>
    <name evidence="4" type="ORF">LAX5112_00297</name>
</gene>
<proteinExistence type="predicted"/>
<evidence type="ECO:0000259" key="3">
    <source>
        <dbReference type="Pfam" id="PF15420"/>
    </source>
</evidence>
<feature type="transmembrane region" description="Helical" evidence="1">
    <location>
        <begin position="119"/>
        <end position="140"/>
    </location>
</feature>
<evidence type="ECO:0000313" key="5">
    <source>
        <dbReference type="Proteomes" id="UP000053235"/>
    </source>
</evidence>
<keyword evidence="5" id="KW-1185">Reference proteome</keyword>
<feature type="transmembrane region" description="Helical" evidence="1">
    <location>
        <begin position="78"/>
        <end position="99"/>
    </location>
</feature>
<dbReference type="ESTHER" id="9rhob-b9qsg7">
    <property type="family name" value="Abhydrolase_9"/>
</dbReference>
<dbReference type="PIRSF" id="PIRSF007542">
    <property type="entry name" value="UCP007542"/>
    <property type="match status" value="1"/>
</dbReference>
<dbReference type="AlphaFoldDB" id="A0A0M6ZQ04"/>
<organism evidence="4 5">
    <name type="scientific">Roseibium alexandrii</name>
    <dbReference type="NCBI Taxonomy" id="388408"/>
    <lineage>
        <taxon>Bacteria</taxon>
        <taxon>Pseudomonadati</taxon>
        <taxon>Pseudomonadota</taxon>
        <taxon>Alphaproteobacteria</taxon>
        <taxon>Hyphomicrobiales</taxon>
        <taxon>Stappiaceae</taxon>
        <taxon>Roseibium</taxon>
    </lineage>
</organism>
<dbReference type="Pfam" id="PF15420">
    <property type="entry name" value="Abhydrolase_9_N"/>
    <property type="match status" value="1"/>
</dbReference>
<name>A0A0M6ZQ04_9HYPH</name>
<accession>A0A0M6ZQ04</accession>
<feature type="transmembrane region" description="Helical" evidence="1">
    <location>
        <begin position="45"/>
        <end position="66"/>
    </location>
</feature>
<dbReference type="InterPro" id="IPR027787">
    <property type="entry name" value="Alpha/beta-hydrolase_catalytic"/>
</dbReference>